<name>A0A1M7AHB3_9RHOB</name>
<reference evidence="3" key="1">
    <citation type="submission" date="2016-11" db="EMBL/GenBank/DDBJ databases">
        <authorList>
            <person name="Varghese N."/>
            <person name="Submissions S."/>
        </authorList>
    </citation>
    <scope>NUCLEOTIDE SEQUENCE [LARGE SCALE GENOMIC DNA]</scope>
    <source>
        <strain evidence="3">DSM 29327</strain>
    </source>
</reference>
<dbReference type="AlphaFoldDB" id="A0A1M7AHB3"/>
<dbReference type="Gene3D" id="2.40.160.10">
    <property type="entry name" value="Porin"/>
    <property type="match status" value="1"/>
</dbReference>
<evidence type="ECO:0000313" key="2">
    <source>
        <dbReference type="EMBL" id="SHL42005.1"/>
    </source>
</evidence>
<dbReference type="InterPro" id="IPR023614">
    <property type="entry name" value="Porin_dom_sf"/>
</dbReference>
<feature type="chain" id="PRO_5012184098" description="Porin" evidence="1">
    <location>
        <begin position="23"/>
        <end position="307"/>
    </location>
</feature>
<dbReference type="Proteomes" id="UP000184191">
    <property type="component" value="Unassembled WGS sequence"/>
</dbReference>
<dbReference type="STRING" id="1054996.SAMN05444414_11391"/>
<feature type="signal peptide" evidence="1">
    <location>
        <begin position="1"/>
        <end position="22"/>
    </location>
</feature>
<evidence type="ECO:0000313" key="3">
    <source>
        <dbReference type="Proteomes" id="UP000184191"/>
    </source>
</evidence>
<gene>
    <name evidence="2" type="ORF">SAMN05444414_11391</name>
</gene>
<dbReference type="OrthoDB" id="7737345at2"/>
<accession>A0A1M7AHB3</accession>
<organism evidence="2 3">
    <name type="scientific">Roseovarius marisflavi</name>
    <dbReference type="NCBI Taxonomy" id="1054996"/>
    <lineage>
        <taxon>Bacteria</taxon>
        <taxon>Pseudomonadati</taxon>
        <taxon>Pseudomonadota</taxon>
        <taxon>Alphaproteobacteria</taxon>
        <taxon>Rhodobacterales</taxon>
        <taxon>Roseobacteraceae</taxon>
        <taxon>Roseovarius</taxon>
    </lineage>
</organism>
<keyword evidence="1" id="KW-0732">Signal</keyword>
<keyword evidence="3" id="KW-1185">Reference proteome</keyword>
<sequence>MSLKTNIFMGALFASMPLALCAQDAGGAFTLGYGASSVSGPAGDLSTLSLDGVGNIALNNSFNIGLYGSFRSVDENNTSDDLAASDFGFTLNYQFLNGVVLGGYLDYAKLDFGSFATDFDTTSYGGTVGYVTNTFGAEAFLGGTETSPDLAAGVDWVDYGLNLRYVVSPQARLGGHIMRSDISVPGGTDVEIDSYGIGGDYAFGNGWSGFGGLSYVDLGAAAVDATTFGVGVGYDLGQISRLPASVSLELSRTDISAPGADADVDTLRLSLTVPLGNRPSTTPLNSVARSAMAPRHNAVSTLLESAF</sequence>
<evidence type="ECO:0000256" key="1">
    <source>
        <dbReference type="SAM" id="SignalP"/>
    </source>
</evidence>
<protein>
    <recommendedName>
        <fullName evidence="4">Porin</fullName>
    </recommendedName>
</protein>
<dbReference type="EMBL" id="FRBN01000013">
    <property type="protein sequence ID" value="SHL42005.1"/>
    <property type="molecule type" value="Genomic_DNA"/>
</dbReference>
<proteinExistence type="predicted"/>
<dbReference type="SUPFAM" id="SSF56935">
    <property type="entry name" value="Porins"/>
    <property type="match status" value="1"/>
</dbReference>
<evidence type="ECO:0008006" key="4">
    <source>
        <dbReference type="Google" id="ProtNLM"/>
    </source>
</evidence>